<organism evidence="2 3">
    <name type="scientific">Streptomyces taklimakanensis</name>
    <dbReference type="NCBI Taxonomy" id="2569853"/>
    <lineage>
        <taxon>Bacteria</taxon>
        <taxon>Bacillati</taxon>
        <taxon>Actinomycetota</taxon>
        <taxon>Actinomycetes</taxon>
        <taxon>Kitasatosporales</taxon>
        <taxon>Streptomycetaceae</taxon>
        <taxon>Streptomyces</taxon>
    </lineage>
</organism>
<dbReference type="AlphaFoldDB" id="A0A6G2BEQ9"/>
<reference evidence="2 3" key="1">
    <citation type="submission" date="2019-11" db="EMBL/GenBank/DDBJ databases">
        <authorList>
            <person name="Yuan L."/>
        </authorList>
    </citation>
    <scope>NUCLEOTIDE SEQUENCE [LARGE SCALE GENOMIC DNA]</scope>
    <source>
        <strain evidence="2 3">TRM43335</strain>
    </source>
</reference>
<dbReference type="Proteomes" id="UP000473014">
    <property type="component" value="Unassembled WGS sequence"/>
</dbReference>
<evidence type="ECO:0000256" key="1">
    <source>
        <dbReference type="SAM" id="Phobius"/>
    </source>
</evidence>
<dbReference type="EMBL" id="WIXO01000001">
    <property type="protein sequence ID" value="MTE20616.1"/>
    <property type="molecule type" value="Genomic_DNA"/>
</dbReference>
<feature type="transmembrane region" description="Helical" evidence="1">
    <location>
        <begin position="53"/>
        <end position="73"/>
    </location>
</feature>
<protein>
    <submittedName>
        <fullName evidence="2">Uncharacterized protein</fullName>
    </submittedName>
</protein>
<keyword evidence="3" id="KW-1185">Reference proteome</keyword>
<name>A0A6G2BEQ9_9ACTN</name>
<evidence type="ECO:0000313" key="2">
    <source>
        <dbReference type="EMBL" id="MTE20616.1"/>
    </source>
</evidence>
<comment type="caution">
    <text evidence="2">The sequence shown here is derived from an EMBL/GenBank/DDBJ whole genome shotgun (WGS) entry which is preliminary data.</text>
</comment>
<keyword evidence="1" id="KW-0472">Membrane</keyword>
<gene>
    <name evidence="2" type="ORF">F0L17_16175</name>
</gene>
<keyword evidence="1" id="KW-1133">Transmembrane helix</keyword>
<evidence type="ECO:0000313" key="3">
    <source>
        <dbReference type="Proteomes" id="UP000473014"/>
    </source>
</evidence>
<accession>A0A6G2BEQ9</accession>
<sequence>MPLLIFGVVSVMVGMVIAGNRGGITEALADSRANLLRGDPRSRQRVIRLYRAIGVIWTGVGVLVAVGGVLAMVML</sequence>
<proteinExistence type="predicted"/>
<keyword evidence="1" id="KW-0812">Transmembrane</keyword>
<dbReference type="RefSeq" id="WP_155071635.1">
    <property type="nucleotide sequence ID" value="NZ_WIXO01000001.1"/>
</dbReference>